<feature type="region of interest" description="Disordered" evidence="1">
    <location>
        <begin position="198"/>
        <end position="286"/>
    </location>
</feature>
<comment type="caution">
    <text evidence="2">The sequence shown here is derived from an EMBL/GenBank/DDBJ whole genome shotgun (WGS) entry which is preliminary data.</text>
</comment>
<feature type="compositionally biased region" description="Low complexity" evidence="1">
    <location>
        <begin position="417"/>
        <end position="426"/>
    </location>
</feature>
<feature type="compositionally biased region" description="Polar residues" evidence="1">
    <location>
        <begin position="119"/>
        <end position="143"/>
    </location>
</feature>
<feature type="compositionally biased region" description="Basic and acidic residues" evidence="1">
    <location>
        <begin position="201"/>
        <end position="210"/>
    </location>
</feature>
<feature type="compositionally biased region" description="Basic and acidic residues" evidence="1">
    <location>
        <begin position="449"/>
        <end position="463"/>
    </location>
</feature>
<feature type="region of interest" description="Disordered" evidence="1">
    <location>
        <begin position="1"/>
        <end position="186"/>
    </location>
</feature>
<feature type="compositionally biased region" description="Low complexity" evidence="1">
    <location>
        <begin position="68"/>
        <end position="94"/>
    </location>
</feature>
<feature type="compositionally biased region" description="Polar residues" evidence="1">
    <location>
        <begin position="160"/>
        <end position="174"/>
    </location>
</feature>
<feature type="region of interest" description="Disordered" evidence="1">
    <location>
        <begin position="300"/>
        <end position="324"/>
    </location>
</feature>
<sequence length="873" mass="93772">MSSRGSEKPHAAQAADNQTGQSREATDSATDTPQESILDRKRPINSTATSFTSSFSRPSSAGKDKKGTASSVSTASSTREHASSLSTTSSRRPTGGSGKGGVRDIVSLFERQADKPSASPDQAGTKPSLSISQRKASFGTALSAQKHAKEKSVHTPPIPTRQQSPKPSRNQDIIPTSVPGSEEDDLTFREYQQYFSCAGPKQDKPFKKTLGDPAIQKKKSYGAIGTMSSPQDKKPGQDSPEPNRRVGQDFSVKEKVETLKDNGQDKAIAVKKNDSTQSPETKSFVVSPAHAAVLDTVPEPVSAPITAKDKTVPEPATGPEHKAVAKPIFGLRNFSRPQVQANAADVPASAPATSETAVPKPANPEPAAPKPANTEHAASEPVTTQPVAPKPSGSQPAAAKPSTTIPDEPSLHKTYYDTDTSSVYSSGVESEAEITVIDCRKTTSLPTATEHKHPVVKNAKDGSADNNVRSQLHVSDDEVDETFDQKQKQRAAPDASAEARLRAKTWANHRSYNIDRGHNPHFPPVGKDTLAWRDERVANTSKASLSPKKPTASPNYEQMYSNRTKAAYTSPVPAPLRLASRETKKLSESTFKPAVADEDKTTFLEDSTDESINEVTALLDAEVSEKWRSQPVDEIGSGVRIWNANEHRNPSGRIEPRDDRKPAAGGRTAKRDNHHGIVHGNNISNQWHFPATAATPRHPPSGAEPTPEDPWGLESLVQRMDVLDDFFDITPADRRDFRAEVDEELDAQRARHEAAFARAAGQPGTYGLDEAAMAKERARRAENQAAGDRIVSSLHETMARIMGSSSPAGPATPPAAPAAATPGTPRRYTADKPNPPPLVTRQEQRREKVKASVRRRGSKGSGGSVAPPGPGWI</sequence>
<organism evidence="2 3">
    <name type="scientific">Plectosphaerella cucumerina</name>
    <dbReference type="NCBI Taxonomy" id="40658"/>
    <lineage>
        <taxon>Eukaryota</taxon>
        <taxon>Fungi</taxon>
        <taxon>Dikarya</taxon>
        <taxon>Ascomycota</taxon>
        <taxon>Pezizomycotina</taxon>
        <taxon>Sordariomycetes</taxon>
        <taxon>Hypocreomycetidae</taxon>
        <taxon>Glomerellales</taxon>
        <taxon>Plectosphaerellaceae</taxon>
        <taxon>Plectosphaerella</taxon>
    </lineage>
</organism>
<dbReference type="EMBL" id="JAGPXD010000001">
    <property type="protein sequence ID" value="KAH7375363.1"/>
    <property type="molecule type" value="Genomic_DNA"/>
</dbReference>
<feature type="compositionally biased region" description="Basic and acidic residues" evidence="1">
    <location>
        <begin position="1"/>
        <end position="10"/>
    </location>
</feature>
<feature type="compositionally biased region" description="Basic and acidic residues" evidence="1">
    <location>
        <begin position="231"/>
        <end position="264"/>
    </location>
</feature>
<feature type="compositionally biased region" description="Basic and acidic residues" evidence="1">
    <location>
        <begin position="645"/>
        <end position="662"/>
    </location>
</feature>
<feature type="region of interest" description="Disordered" evidence="1">
    <location>
        <begin position="644"/>
        <end position="711"/>
    </location>
</feature>
<reference evidence="2" key="1">
    <citation type="journal article" date="2021" name="Nat. Commun.">
        <title>Genetic determinants of endophytism in the Arabidopsis root mycobiome.</title>
        <authorList>
            <person name="Mesny F."/>
            <person name="Miyauchi S."/>
            <person name="Thiergart T."/>
            <person name="Pickel B."/>
            <person name="Atanasova L."/>
            <person name="Karlsson M."/>
            <person name="Huettel B."/>
            <person name="Barry K.W."/>
            <person name="Haridas S."/>
            <person name="Chen C."/>
            <person name="Bauer D."/>
            <person name="Andreopoulos W."/>
            <person name="Pangilinan J."/>
            <person name="LaButti K."/>
            <person name="Riley R."/>
            <person name="Lipzen A."/>
            <person name="Clum A."/>
            <person name="Drula E."/>
            <person name="Henrissat B."/>
            <person name="Kohler A."/>
            <person name="Grigoriev I.V."/>
            <person name="Martin F.M."/>
            <person name="Hacquard S."/>
        </authorList>
    </citation>
    <scope>NUCLEOTIDE SEQUENCE</scope>
    <source>
        <strain evidence="2">MPI-CAGE-AT-0016</strain>
    </source>
</reference>
<evidence type="ECO:0000313" key="2">
    <source>
        <dbReference type="EMBL" id="KAH7375363.1"/>
    </source>
</evidence>
<name>A0A8K0X987_9PEZI</name>
<proteinExistence type="predicted"/>
<feature type="region of interest" description="Disordered" evidence="1">
    <location>
        <begin position="802"/>
        <end position="873"/>
    </location>
</feature>
<feature type="compositionally biased region" description="Low complexity" evidence="1">
    <location>
        <begin position="46"/>
        <end position="61"/>
    </location>
</feature>
<gene>
    <name evidence="2" type="ORF">B0T11DRAFT_323392</name>
</gene>
<protein>
    <submittedName>
        <fullName evidence="2">Uncharacterized protein</fullName>
    </submittedName>
</protein>
<accession>A0A8K0X987</accession>
<feature type="region of interest" description="Disordered" evidence="1">
    <location>
        <begin position="340"/>
        <end position="499"/>
    </location>
</feature>
<feature type="compositionally biased region" description="Low complexity" evidence="1">
    <location>
        <begin position="341"/>
        <end position="352"/>
    </location>
</feature>
<dbReference type="OrthoDB" id="10533681at2759"/>
<evidence type="ECO:0000256" key="1">
    <source>
        <dbReference type="SAM" id="MobiDB-lite"/>
    </source>
</evidence>
<feature type="compositionally biased region" description="Polar residues" evidence="1">
    <location>
        <begin position="15"/>
        <end position="35"/>
    </location>
</feature>
<dbReference type="AlphaFoldDB" id="A0A8K0X987"/>
<evidence type="ECO:0000313" key="3">
    <source>
        <dbReference type="Proteomes" id="UP000813385"/>
    </source>
</evidence>
<feature type="compositionally biased region" description="Polar residues" evidence="1">
    <location>
        <begin position="464"/>
        <end position="473"/>
    </location>
</feature>
<dbReference type="Proteomes" id="UP000813385">
    <property type="component" value="Unassembled WGS sequence"/>
</dbReference>
<keyword evidence="3" id="KW-1185">Reference proteome</keyword>